<dbReference type="SUPFAM" id="SSF53807">
    <property type="entry name" value="Helical backbone' metal receptor"/>
    <property type="match status" value="1"/>
</dbReference>
<sequence length="261" mass="28507">MPHEGEARIVSLSPALTELVFALDLGTHLVGRTGRCAKSVEGLAAVSCVGDLHSIDYERLQSLNPTHVLMDFGNTPKTVVDALDALELPLLSVEMTDPQQNFDLYSLFGAVFSVPMAADTLSRRFEAALARVTMAMRNKTRQRVLYLAQKDPYQTVAKSSYGAALLDLAQLELIGAPETASEMEDGGALVMTESLLLSVNKILFNGSSVKFKRADIKAFAEEFGVPRSKLVRLDNDPNMQFGVRAIDSMDRLIALREKTDA</sequence>
<protein>
    <recommendedName>
        <fullName evidence="1">Fe/B12 periplasmic-binding domain-containing protein</fullName>
    </recommendedName>
</protein>
<dbReference type="PANTHER" id="PTHR30535">
    <property type="entry name" value="VITAMIN B12-BINDING PROTEIN"/>
    <property type="match status" value="1"/>
</dbReference>
<dbReference type="Pfam" id="PF01497">
    <property type="entry name" value="Peripla_BP_2"/>
    <property type="match status" value="1"/>
</dbReference>
<proteinExistence type="predicted"/>
<comment type="caution">
    <text evidence="2">The sequence shown here is derived from an EMBL/GenBank/DDBJ whole genome shotgun (WGS) entry which is preliminary data.</text>
</comment>
<name>A0A5A7N354_9PROT</name>
<dbReference type="EMBL" id="BKCM01000011">
    <property type="protein sequence ID" value="GER01519.1"/>
    <property type="molecule type" value="Genomic_DNA"/>
</dbReference>
<gene>
    <name evidence="2" type="ORF">JCM17845_21420</name>
</gene>
<dbReference type="InterPro" id="IPR002491">
    <property type="entry name" value="ABC_transptr_periplasmic_BD"/>
</dbReference>
<dbReference type="Proteomes" id="UP000325187">
    <property type="component" value="Unassembled WGS sequence"/>
</dbReference>
<dbReference type="GO" id="GO:0071281">
    <property type="term" value="P:cellular response to iron ion"/>
    <property type="evidence" value="ECO:0007669"/>
    <property type="project" value="TreeGrafter"/>
</dbReference>
<organism evidence="2 3">
    <name type="scientific">Iodidimonas gelatinilytica</name>
    <dbReference type="NCBI Taxonomy" id="1236966"/>
    <lineage>
        <taxon>Bacteria</taxon>
        <taxon>Pseudomonadati</taxon>
        <taxon>Pseudomonadota</taxon>
        <taxon>Alphaproteobacteria</taxon>
        <taxon>Iodidimonadales</taxon>
        <taxon>Iodidimonadaceae</taxon>
        <taxon>Iodidimonas</taxon>
    </lineage>
</organism>
<dbReference type="AlphaFoldDB" id="A0A5A7N354"/>
<reference evidence="2 3" key="1">
    <citation type="submission" date="2019-09" db="EMBL/GenBank/DDBJ databases">
        <title>NBRP : Genome information of microbial organism related human and environment.</title>
        <authorList>
            <person name="Hattori M."/>
            <person name="Oshima K."/>
            <person name="Inaba H."/>
            <person name="Suda W."/>
            <person name="Sakamoto M."/>
            <person name="Iino T."/>
            <person name="Kitahara M."/>
            <person name="Oshida Y."/>
            <person name="Iida T."/>
            <person name="Kudo T."/>
            <person name="Itoh T."/>
            <person name="Ohkuma M."/>
        </authorList>
    </citation>
    <scope>NUCLEOTIDE SEQUENCE [LARGE SCALE GENOMIC DNA]</scope>
    <source>
        <strain evidence="2 3">Mie-1</strain>
    </source>
</reference>
<accession>A0A5A7N354</accession>
<evidence type="ECO:0000313" key="2">
    <source>
        <dbReference type="EMBL" id="GER01519.1"/>
    </source>
</evidence>
<dbReference type="Gene3D" id="3.40.50.1980">
    <property type="entry name" value="Nitrogenase molybdenum iron protein domain"/>
    <property type="match status" value="2"/>
</dbReference>
<dbReference type="PROSITE" id="PS50983">
    <property type="entry name" value="FE_B12_PBP"/>
    <property type="match status" value="1"/>
</dbReference>
<dbReference type="InterPro" id="IPR050902">
    <property type="entry name" value="ABC_Transporter_SBP"/>
</dbReference>
<keyword evidence="3" id="KW-1185">Reference proteome</keyword>
<evidence type="ECO:0000259" key="1">
    <source>
        <dbReference type="PROSITE" id="PS50983"/>
    </source>
</evidence>
<evidence type="ECO:0000313" key="3">
    <source>
        <dbReference type="Proteomes" id="UP000325187"/>
    </source>
</evidence>
<feature type="domain" description="Fe/B12 periplasmic-binding" evidence="1">
    <location>
        <begin position="8"/>
        <end position="261"/>
    </location>
</feature>
<dbReference type="PANTHER" id="PTHR30535:SF34">
    <property type="entry name" value="MOLYBDATE-BINDING PROTEIN MOLA"/>
    <property type="match status" value="1"/>
</dbReference>